<evidence type="ECO:0000256" key="1">
    <source>
        <dbReference type="SAM" id="MobiDB-lite"/>
    </source>
</evidence>
<feature type="compositionally biased region" description="Basic residues" evidence="1">
    <location>
        <begin position="508"/>
        <end position="519"/>
    </location>
</feature>
<gene>
    <name evidence="3" type="ORF">AAP_03530</name>
</gene>
<feature type="compositionally biased region" description="Basic and acidic residues" evidence="1">
    <location>
        <begin position="530"/>
        <end position="540"/>
    </location>
</feature>
<feature type="region of interest" description="Disordered" evidence="1">
    <location>
        <begin position="477"/>
        <end position="546"/>
    </location>
</feature>
<name>A0A167Y5L8_9EURO</name>
<feature type="region of interest" description="Disordered" evidence="1">
    <location>
        <begin position="120"/>
        <end position="160"/>
    </location>
</feature>
<dbReference type="OrthoDB" id="10249419at2759"/>
<keyword evidence="4" id="KW-1185">Reference proteome</keyword>
<dbReference type="Gene3D" id="3.10.180.10">
    <property type="entry name" value="2,3-Dihydroxybiphenyl 1,2-Dioxygenase, domain 1"/>
    <property type="match status" value="1"/>
</dbReference>
<dbReference type="InterPro" id="IPR029068">
    <property type="entry name" value="Glyas_Bleomycin-R_OHBP_Dase"/>
</dbReference>
<dbReference type="PANTHER" id="PTHR35006">
    <property type="entry name" value="GLYOXALASE FAMILY PROTEIN (AFU_ORTHOLOGUE AFUA_5G14830)"/>
    <property type="match status" value="1"/>
</dbReference>
<dbReference type="InterPro" id="IPR037523">
    <property type="entry name" value="VOC_core"/>
</dbReference>
<feature type="domain" description="VOC" evidence="2">
    <location>
        <begin position="1"/>
        <end position="119"/>
    </location>
</feature>
<dbReference type="EMBL" id="AZGZ01000015">
    <property type="protein sequence ID" value="KZZ90889.1"/>
    <property type="molecule type" value="Genomic_DNA"/>
</dbReference>
<dbReference type="PANTHER" id="PTHR35006:SF3">
    <property type="entry name" value="GLYOXALASE FAMILY PROTEIN (AFU_ORTHOLOGUE AFUA_3G06020)"/>
    <property type="match status" value="1"/>
</dbReference>
<protein>
    <recommendedName>
        <fullName evidence="2">VOC domain-containing protein</fullName>
    </recommendedName>
</protein>
<feature type="compositionally biased region" description="Basic and acidic residues" evidence="1">
    <location>
        <begin position="414"/>
        <end position="425"/>
    </location>
</feature>
<dbReference type="SUPFAM" id="SSF54593">
    <property type="entry name" value="Glyoxalase/Bleomycin resistance protein/Dihydroxybiphenyl dioxygenase"/>
    <property type="match status" value="1"/>
</dbReference>
<feature type="compositionally biased region" description="Basic and acidic residues" evidence="1">
    <location>
        <begin position="392"/>
        <end position="407"/>
    </location>
</feature>
<proteinExistence type="predicted"/>
<dbReference type="Proteomes" id="UP000242877">
    <property type="component" value="Unassembled WGS sequence"/>
</dbReference>
<reference evidence="3 4" key="1">
    <citation type="journal article" date="2016" name="Genome Biol. Evol.">
        <title>Divergent and convergent evolution of fungal pathogenicity.</title>
        <authorList>
            <person name="Shang Y."/>
            <person name="Xiao G."/>
            <person name="Zheng P."/>
            <person name="Cen K."/>
            <person name="Zhan S."/>
            <person name="Wang C."/>
        </authorList>
    </citation>
    <scope>NUCLEOTIDE SEQUENCE [LARGE SCALE GENOMIC DNA]</scope>
    <source>
        <strain evidence="3 4">ARSEF 7405</strain>
    </source>
</reference>
<evidence type="ECO:0000313" key="4">
    <source>
        <dbReference type="Proteomes" id="UP000242877"/>
    </source>
</evidence>
<comment type="caution">
    <text evidence="3">The sequence shown here is derived from an EMBL/GenBank/DDBJ whole genome shotgun (WGS) entry which is preliminary data.</text>
</comment>
<feature type="compositionally biased region" description="Basic and acidic residues" evidence="1">
    <location>
        <begin position="441"/>
        <end position="454"/>
    </location>
</feature>
<feature type="region of interest" description="Disordered" evidence="1">
    <location>
        <begin position="275"/>
        <end position="454"/>
    </location>
</feature>
<dbReference type="PROSITE" id="PS51819">
    <property type="entry name" value="VOC"/>
    <property type="match status" value="1"/>
</dbReference>
<dbReference type="VEuPathDB" id="FungiDB:AAP_03530"/>
<feature type="compositionally biased region" description="Low complexity" evidence="1">
    <location>
        <begin position="337"/>
        <end position="352"/>
    </location>
</feature>
<sequence>MVLPLAVSHLPSSTSFFLACLQPLGYKYVAREPNCVGFGIKKGQEADFWLIQENDTYPAGTAHAVFPAATQDEAIQFRQNALRAGGRSFGNDPIIETSMGGCSTTIIDLDGNSIEAVYQPGLSEKNRPSPSVKQHEKMTEYKRQPKDTENPRRNSVGSHGKTVLGTLVGVAAGAFVAYKMYNKSSEEEVPIYGGPVPQVIDSRPPQRSYGPVQPPSRQLAIEGAEVWNDNGTIVSGARCQTVVSEEQKAASIASAMEGLENSTAAWSINDDNETFVSKSSRRPRGYDDSRSIASSRASSFHPGRAPSTFISDFDARTVTLQSQERIRPSGSRRNRSSSRAPPSRVSAAPTARTSGTGHKTALSRGMSEEVTLVSTKAKSILKPPSVAPSKYTSREDSVISRDSEATHATHKSHKSYDTHKTERTSRSHRSRSHARSRSHVSRRDCSPSESSRGEEPYRLLAYPAYVAPGRPLPSSQVYMDESGYDSEGTATATDIRAASRASKGYIPRAHRHHKSHRSHSVSGSSRGRRSRFDEDVHPDDSVSQVC</sequence>
<accession>A0A167Y5L8</accession>
<feature type="compositionally biased region" description="Basic residues" evidence="1">
    <location>
        <begin position="426"/>
        <end position="440"/>
    </location>
</feature>
<evidence type="ECO:0000259" key="2">
    <source>
        <dbReference type="PROSITE" id="PS51819"/>
    </source>
</evidence>
<feature type="compositionally biased region" description="Basic and acidic residues" evidence="1">
    <location>
        <begin position="133"/>
        <end position="152"/>
    </location>
</feature>
<evidence type="ECO:0000313" key="3">
    <source>
        <dbReference type="EMBL" id="KZZ90889.1"/>
    </source>
</evidence>
<organism evidence="3 4">
    <name type="scientific">Ascosphaera apis ARSEF 7405</name>
    <dbReference type="NCBI Taxonomy" id="392613"/>
    <lineage>
        <taxon>Eukaryota</taxon>
        <taxon>Fungi</taxon>
        <taxon>Dikarya</taxon>
        <taxon>Ascomycota</taxon>
        <taxon>Pezizomycotina</taxon>
        <taxon>Eurotiomycetes</taxon>
        <taxon>Eurotiomycetidae</taxon>
        <taxon>Onygenales</taxon>
        <taxon>Ascosphaeraceae</taxon>
        <taxon>Ascosphaera</taxon>
    </lineage>
</organism>
<dbReference type="AlphaFoldDB" id="A0A167Y5L8"/>